<evidence type="ECO:0000313" key="3">
    <source>
        <dbReference type="Proteomes" id="UP000246740"/>
    </source>
</evidence>
<proteinExistence type="predicted"/>
<name>A0A317XP33_9BASI</name>
<sequence length="243" mass="27041">MCGNTAWVGVRQQHNAEEGRGLRQTPQKRNRTCPALGSVGEPTWCSSRSGLRDASNCSRVASLRRPGKKGSREGEDPRQSSSTSQYKLKLYRASALTPDLPEPWALQTTRKTRHVGRPAGTHASNNPCQSRGLCRRAKISSCRIFFLGSCLLHQRRRQTNHRSNITTIWSRPSCPSLSAVYPPSRRPGDRSLSILHPAFQVFFPVCSEPQSFPSWSAEGDRVGRVPQRLHGSARQGGGKDVRW</sequence>
<dbReference type="Proteomes" id="UP000246740">
    <property type="component" value="Unassembled WGS sequence"/>
</dbReference>
<organism evidence="2 3">
    <name type="scientific">Testicularia cyperi</name>
    <dbReference type="NCBI Taxonomy" id="1882483"/>
    <lineage>
        <taxon>Eukaryota</taxon>
        <taxon>Fungi</taxon>
        <taxon>Dikarya</taxon>
        <taxon>Basidiomycota</taxon>
        <taxon>Ustilaginomycotina</taxon>
        <taxon>Ustilaginomycetes</taxon>
        <taxon>Ustilaginales</taxon>
        <taxon>Anthracoideaceae</taxon>
        <taxon>Testicularia</taxon>
    </lineage>
</organism>
<feature type="compositionally biased region" description="Polar residues" evidence="1">
    <location>
        <begin position="44"/>
        <end position="59"/>
    </location>
</feature>
<keyword evidence="3" id="KW-1185">Reference proteome</keyword>
<dbReference type="InParanoid" id="A0A317XP33"/>
<reference evidence="2 3" key="1">
    <citation type="journal article" date="2018" name="Mol. Biol. Evol.">
        <title>Broad Genomic Sampling Reveals a Smut Pathogenic Ancestry of the Fungal Clade Ustilaginomycotina.</title>
        <authorList>
            <person name="Kijpornyongpan T."/>
            <person name="Mondo S.J."/>
            <person name="Barry K."/>
            <person name="Sandor L."/>
            <person name="Lee J."/>
            <person name="Lipzen A."/>
            <person name="Pangilinan J."/>
            <person name="LaButti K."/>
            <person name="Hainaut M."/>
            <person name="Henrissat B."/>
            <person name="Grigoriev I.V."/>
            <person name="Spatafora J.W."/>
            <person name="Aime M.C."/>
        </authorList>
    </citation>
    <scope>NUCLEOTIDE SEQUENCE [LARGE SCALE GENOMIC DNA]</scope>
    <source>
        <strain evidence="2 3">MCA 3645</strain>
    </source>
</reference>
<evidence type="ECO:0000256" key="1">
    <source>
        <dbReference type="SAM" id="MobiDB-lite"/>
    </source>
</evidence>
<protein>
    <submittedName>
        <fullName evidence="2">Uncharacterized protein</fullName>
    </submittedName>
</protein>
<feature type="region of interest" description="Disordered" evidence="1">
    <location>
        <begin position="13"/>
        <end position="87"/>
    </location>
</feature>
<dbReference type="AlphaFoldDB" id="A0A317XP33"/>
<evidence type="ECO:0000313" key="2">
    <source>
        <dbReference type="EMBL" id="PWY99627.1"/>
    </source>
</evidence>
<accession>A0A317XP33</accession>
<gene>
    <name evidence="2" type="ORF">BCV70DRAFT_110372</name>
</gene>
<dbReference type="EMBL" id="KZ819194">
    <property type="protein sequence ID" value="PWY99627.1"/>
    <property type="molecule type" value="Genomic_DNA"/>
</dbReference>